<protein>
    <submittedName>
        <fullName evidence="3">Type II CAAX prenyl endopeptidase Rce1 family protein</fullName>
    </submittedName>
</protein>
<feature type="transmembrane region" description="Helical" evidence="1">
    <location>
        <begin position="12"/>
        <end position="31"/>
    </location>
</feature>
<keyword evidence="1" id="KW-0472">Membrane</keyword>
<name>A0ABW5S5C1_9BACL</name>
<evidence type="ECO:0000259" key="2">
    <source>
        <dbReference type="Pfam" id="PF02517"/>
    </source>
</evidence>
<feature type="transmembrane region" description="Helical" evidence="1">
    <location>
        <begin position="82"/>
        <end position="102"/>
    </location>
</feature>
<proteinExistence type="predicted"/>
<evidence type="ECO:0000313" key="4">
    <source>
        <dbReference type="Proteomes" id="UP001597399"/>
    </source>
</evidence>
<reference evidence="4" key="1">
    <citation type="journal article" date="2019" name="Int. J. Syst. Evol. Microbiol.">
        <title>The Global Catalogue of Microorganisms (GCM) 10K type strain sequencing project: providing services to taxonomists for standard genome sequencing and annotation.</title>
        <authorList>
            <consortium name="The Broad Institute Genomics Platform"/>
            <consortium name="The Broad Institute Genome Sequencing Center for Infectious Disease"/>
            <person name="Wu L."/>
            <person name="Ma J."/>
        </authorList>
    </citation>
    <scope>NUCLEOTIDE SEQUENCE [LARGE SCALE GENOMIC DNA]</scope>
    <source>
        <strain evidence="4">TISTR 2466</strain>
    </source>
</reference>
<gene>
    <name evidence="3" type="ORF">ACFSUE_11560</name>
</gene>
<dbReference type="InterPro" id="IPR003675">
    <property type="entry name" value="Rce1/LyrA-like_dom"/>
</dbReference>
<accession>A0ABW5S5C1</accession>
<dbReference type="Pfam" id="PF02517">
    <property type="entry name" value="Rce1-like"/>
    <property type="match status" value="1"/>
</dbReference>
<dbReference type="EMBL" id="JBHUMQ010000026">
    <property type="protein sequence ID" value="MFD2694259.1"/>
    <property type="molecule type" value="Genomic_DNA"/>
</dbReference>
<feature type="transmembrane region" description="Helical" evidence="1">
    <location>
        <begin position="179"/>
        <end position="197"/>
    </location>
</feature>
<dbReference type="RefSeq" id="WP_253057810.1">
    <property type="nucleotide sequence ID" value="NZ_JAMXWM010000001.1"/>
</dbReference>
<evidence type="ECO:0000313" key="3">
    <source>
        <dbReference type="EMBL" id="MFD2694259.1"/>
    </source>
</evidence>
<feature type="domain" description="CAAX prenyl protease 2/Lysostaphin resistance protein A-like" evidence="2">
    <location>
        <begin position="92"/>
        <end position="185"/>
    </location>
</feature>
<comment type="caution">
    <text evidence="3">The sequence shown here is derived from an EMBL/GenBank/DDBJ whole genome shotgun (WGS) entry which is preliminary data.</text>
</comment>
<sequence length="199" mass="22449">MLLLLSTLVTTITQTILLFLFVILVWIFTGRKQGAELPDWLGLKKFHWSKKIGNFFIILLILYTMLKSFSQVLIPDHAETRLLFYHAGAIALIPACIAAFFQSALLEEVAFRSIITKIFSRRYGFRSGNLIQAILFGVYYFIFMIGTLGIGLALFIAIIAAYFGYAFGNINEKKADGSVFPSWLLNGTASFVSYLLIMF</sequence>
<keyword evidence="1" id="KW-1133">Transmembrane helix</keyword>
<keyword evidence="1" id="KW-0812">Transmembrane</keyword>
<keyword evidence="4" id="KW-1185">Reference proteome</keyword>
<feature type="transmembrane region" description="Helical" evidence="1">
    <location>
        <begin position="52"/>
        <end position="70"/>
    </location>
</feature>
<feature type="transmembrane region" description="Helical" evidence="1">
    <location>
        <begin position="148"/>
        <end position="167"/>
    </location>
</feature>
<evidence type="ECO:0000256" key="1">
    <source>
        <dbReference type="SAM" id="Phobius"/>
    </source>
</evidence>
<feature type="transmembrane region" description="Helical" evidence="1">
    <location>
        <begin position="123"/>
        <end position="142"/>
    </location>
</feature>
<dbReference type="Proteomes" id="UP001597399">
    <property type="component" value="Unassembled WGS sequence"/>
</dbReference>
<organism evidence="3 4">
    <name type="scientific">Sporolactobacillus shoreicorticis</name>
    <dbReference type="NCBI Taxonomy" id="1923877"/>
    <lineage>
        <taxon>Bacteria</taxon>
        <taxon>Bacillati</taxon>
        <taxon>Bacillota</taxon>
        <taxon>Bacilli</taxon>
        <taxon>Bacillales</taxon>
        <taxon>Sporolactobacillaceae</taxon>
        <taxon>Sporolactobacillus</taxon>
    </lineage>
</organism>